<dbReference type="STRING" id="2711.A0A067DBJ5"/>
<dbReference type="Proteomes" id="UP000027120">
    <property type="component" value="Unassembled WGS sequence"/>
</dbReference>
<dbReference type="InterPro" id="IPR025558">
    <property type="entry name" value="DUF4283"/>
</dbReference>
<accession>A0A067DBJ5</accession>
<protein>
    <recommendedName>
        <fullName evidence="1">DUF4283 domain-containing protein</fullName>
    </recommendedName>
</protein>
<evidence type="ECO:0000313" key="2">
    <source>
        <dbReference type="EMBL" id="KDO40369.1"/>
    </source>
</evidence>
<evidence type="ECO:0000313" key="3">
    <source>
        <dbReference type="Proteomes" id="UP000027120"/>
    </source>
</evidence>
<dbReference type="InterPro" id="IPR040256">
    <property type="entry name" value="At4g02000-like"/>
</dbReference>
<dbReference type="PANTHER" id="PTHR31286:SF173">
    <property type="entry name" value="DUF4283 DOMAIN-CONTAINING PROTEIN"/>
    <property type="match status" value="1"/>
</dbReference>
<sequence length="354" mass="39860">FNERSVGAATEMNGGEDDLDIADEDVIIETDGRIPSVVFSQKMQEQLIRPWKNTVIVKLLGRSIGYRSLWFTVIDLENYYYLVSFGAEEDGEFVLTQGPWTIFGHYLTVQKWSPTFDCLSDKIETIVAWIRLPGMPLHYYHKRVLRILGEVVGRVIRIAYNTLAAKRGKFARVAVEICLNKPLVSQFQLNGKIQRIEYEGLPTICFEYGKDGHTVDTCQRKKEVSIGHGCDGGPQLEGEATGVTVDPSTFDNPNNSLFGPWMIVTKKGRTKIATSPCNLTIDIPHVNRITCQTVATLRILTARAWSSYIPALPMQTMQTKPSSYHQPWKTNTRVFEIFGNQVIPSAAQVLTLIK</sequence>
<keyword evidence="3" id="KW-1185">Reference proteome</keyword>
<organism evidence="2 3">
    <name type="scientific">Citrus sinensis</name>
    <name type="common">Sweet orange</name>
    <name type="synonym">Citrus aurantium var. sinensis</name>
    <dbReference type="NCBI Taxonomy" id="2711"/>
    <lineage>
        <taxon>Eukaryota</taxon>
        <taxon>Viridiplantae</taxon>
        <taxon>Streptophyta</taxon>
        <taxon>Embryophyta</taxon>
        <taxon>Tracheophyta</taxon>
        <taxon>Spermatophyta</taxon>
        <taxon>Magnoliopsida</taxon>
        <taxon>eudicotyledons</taxon>
        <taxon>Gunneridae</taxon>
        <taxon>Pentapetalae</taxon>
        <taxon>rosids</taxon>
        <taxon>malvids</taxon>
        <taxon>Sapindales</taxon>
        <taxon>Rutaceae</taxon>
        <taxon>Aurantioideae</taxon>
        <taxon>Citrus</taxon>
    </lineage>
</organism>
<dbReference type="PANTHER" id="PTHR31286">
    <property type="entry name" value="GLYCINE-RICH CELL WALL STRUCTURAL PROTEIN 1.8-LIKE"/>
    <property type="match status" value="1"/>
</dbReference>
<dbReference type="Pfam" id="PF14111">
    <property type="entry name" value="DUF4283"/>
    <property type="match status" value="1"/>
</dbReference>
<reference evidence="2 3" key="1">
    <citation type="submission" date="2014-04" db="EMBL/GenBank/DDBJ databases">
        <authorList>
            <consortium name="International Citrus Genome Consortium"/>
            <person name="Gmitter F."/>
            <person name="Chen C."/>
            <person name="Farmerie W."/>
            <person name="Harkins T."/>
            <person name="Desany B."/>
            <person name="Mohiuddin M."/>
            <person name="Kodira C."/>
            <person name="Borodovsky M."/>
            <person name="Lomsadze A."/>
            <person name="Burns P."/>
            <person name="Jenkins J."/>
            <person name="Prochnik S."/>
            <person name="Shu S."/>
            <person name="Chapman J."/>
            <person name="Pitluck S."/>
            <person name="Schmutz J."/>
            <person name="Rokhsar D."/>
        </authorList>
    </citation>
    <scope>NUCLEOTIDE SEQUENCE</scope>
</reference>
<gene>
    <name evidence="2" type="ORF">CISIN_1g048241mg</name>
</gene>
<feature type="non-terminal residue" evidence="2">
    <location>
        <position position="1"/>
    </location>
</feature>
<feature type="domain" description="DUF4283" evidence="1">
    <location>
        <begin position="72"/>
        <end position="118"/>
    </location>
</feature>
<name>A0A067DBJ5_CITSI</name>
<dbReference type="EMBL" id="KK785983">
    <property type="protein sequence ID" value="KDO40369.1"/>
    <property type="molecule type" value="Genomic_DNA"/>
</dbReference>
<dbReference type="AlphaFoldDB" id="A0A067DBJ5"/>
<proteinExistence type="predicted"/>
<evidence type="ECO:0000259" key="1">
    <source>
        <dbReference type="Pfam" id="PF14111"/>
    </source>
</evidence>